<feature type="compositionally biased region" description="Polar residues" evidence="6">
    <location>
        <begin position="125"/>
        <end position="142"/>
    </location>
</feature>
<feature type="coiled-coil region" evidence="5">
    <location>
        <begin position="601"/>
        <end position="628"/>
    </location>
</feature>
<dbReference type="PANTHER" id="PTHR31214">
    <property type="entry name" value="PROTEIN FAM221A-RELATED"/>
    <property type="match status" value="1"/>
</dbReference>
<keyword evidence="3" id="KW-0862">Zinc</keyword>
<dbReference type="SMART" id="SM00355">
    <property type="entry name" value="ZnF_C2H2"/>
    <property type="match status" value="2"/>
</dbReference>
<feature type="compositionally biased region" description="Basic and acidic residues" evidence="6">
    <location>
        <begin position="114"/>
        <end position="124"/>
    </location>
</feature>
<name>A0A1I8JLQ0_9PLAT</name>
<feature type="compositionally biased region" description="Polar residues" evidence="6">
    <location>
        <begin position="72"/>
        <end position="82"/>
    </location>
</feature>
<feature type="region of interest" description="Disordered" evidence="6">
    <location>
        <begin position="1"/>
        <end position="152"/>
    </location>
</feature>
<dbReference type="InterPro" id="IPR026755">
    <property type="entry name" value="Fam221a/b"/>
</dbReference>
<dbReference type="GO" id="GO:0007156">
    <property type="term" value="P:homophilic cell adhesion via plasma membrane adhesion molecules"/>
    <property type="evidence" value="ECO:0007669"/>
    <property type="project" value="InterPro"/>
</dbReference>
<evidence type="ECO:0000259" key="8">
    <source>
        <dbReference type="PROSITE" id="PS50268"/>
    </source>
</evidence>
<dbReference type="GO" id="GO:0016020">
    <property type="term" value="C:membrane"/>
    <property type="evidence" value="ECO:0007669"/>
    <property type="project" value="InterPro"/>
</dbReference>
<evidence type="ECO:0000256" key="3">
    <source>
        <dbReference type="PROSITE-ProRule" id="PRU00042"/>
    </source>
</evidence>
<dbReference type="InterPro" id="IPR002126">
    <property type="entry name" value="Cadherin-like_dom"/>
</dbReference>
<evidence type="ECO:0000313" key="9">
    <source>
        <dbReference type="Proteomes" id="UP000095280"/>
    </source>
</evidence>
<reference evidence="10" key="1">
    <citation type="submission" date="2016-11" db="UniProtKB">
        <authorList>
            <consortium name="WormBaseParasite"/>
        </authorList>
    </citation>
    <scope>IDENTIFICATION</scope>
</reference>
<evidence type="ECO:0000256" key="1">
    <source>
        <dbReference type="ARBA" id="ARBA00011026"/>
    </source>
</evidence>
<evidence type="ECO:0000259" key="7">
    <source>
        <dbReference type="PROSITE" id="PS50157"/>
    </source>
</evidence>
<feature type="compositionally biased region" description="Basic and acidic residues" evidence="6">
    <location>
        <begin position="43"/>
        <end position="66"/>
    </location>
</feature>
<dbReference type="InterPro" id="IPR015919">
    <property type="entry name" value="Cadherin-like_sf"/>
</dbReference>
<evidence type="ECO:0000256" key="2">
    <source>
        <dbReference type="ARBA" id="ARBA00039630"/>
    </source>
</evidence>
<dbReference type="SMART" id="SM00112">
    <property type="entry name" value="CA"/>
    <property type="match status" value="3"/>
</dbReference>
<evidence type="ECO:0000256" key="6">
    <source>
        <dbReference type="SAM" id="MobiDB-lite"/>
    </source>
</evidence>
<dbReference type="InterPro" id="IPR013087">
    <property type="entry name" value="Znf_C2H2_type"/>
</dbReference>
<dbReference type="CDD" id="cd11304">
    <property type="entry name" value="Cadherin_repeat"/>
    <property type="match status" value="4"/>
</dbReference>
<sequence>DNEHDGADDGDDEDDGDDDDDGDDEEDDDDNYDDDDDEEKEDYDDKKRHYSTTERLAKVHQMRDDGIEIQSGEAQANMQRGSGSRDRKSRERNIDDHTGDGNANGDNKGNNNRRQPDGQHKESKGVNSWPTKSNTFAESNGPTRPDTHYVPPQRVSKYNSEMRTHSLQTALFADDTTLIGNRGEITDGLEAVMSEFEERLNDNKEEEMNIGTTEGGNIRMLGSWTGRTTDLSNRIKRATKSWLTIKRRFAKCRLTKKTQAKVVEACIESVALFHANIRPWHQSEIKALQRVVDRIYRHIWSTKTIEPLREMESKGMNMQDVRSELQVSSIRIKIEKAHLIRMGHVLRMPDDRQTKRAVLGWFRGLEGIQKVRRKKGNTMNYWKKLLREGGLEPTEVERMVLDREEWRNWIEQHDDYYYYDDDDNDDDDDDDDDDKDRDKDSRGGQRTGGNSWQRVCKGEDARTTATRETPDCRTGPFSKRRTEVADPDVEKHKAKHTDCETIEKNPGPRTRQQNRASAGSFRQGLTNQQGADLLTWLESIRMVWVSSYYHQNKPETWKHPRTGTWYELDGFAMRKEDRHKMLLENAMEICGPRTRQTNSWMVGHEEELKELNINLARALSARDQARDRARLSPDDDQNTTRIATAIEHVRVCRQIKKTKLQEWEDAWWVNIADKCKHHCDCGNIAEMYDCLRKMGRATQQNANGSKASPLFLAEDFKDHLETLQASRYENPPELIKESILRTERAHEPDSMTVRYANEKLDAPLEDEEIEREWMKIQDGAPEIDGVRIRYIKEACEEAKTSLRKEIHHLGNSPAKDWRENQKISQIIPLFKKGDQANANNYRGICLLPLVSRIIARILATRISAWAENIGALDENKAGFRSGRSTMDATQIIWRLNEDASKLRDSPDHTDNLDSSIKLLDLPIRLAEKGRKTAAISDGEIAGIRWTCRSGHSLPPQRLDKFNEETTTKTVSCSLFADDTTIIGATNEIERGTKIIKERAPKALAGVRNMLRKTRLTKRTQARIVEACVESTMLFNCGARLFHNVLGWSKDPEGVRKAKHRRQTIISFWKKLLRNAKVEELDLERLVRDRTRWKETTSERQKQLRQEERRKRKQVNKSPPAPQNATEATWNENELTGFRCRYEDCGKICATRGGLAVHQRRMHHVMTRASLPCPKRNCRQHEEQQVAEEQNVTARVYRSKTGPCPDCGKMLALTNMARHRKKRHPASTGMERIQLSSQAQHDVQAYAEYRHIVGDDDGGKMFTPEEYEAYKKRVLPGRIKNRLYVSWTSPSGMDCVLVGPETECFCQHRYKQHKTDFEQLPSSRPIPLPCQVRGCPCPGYCYMPKNGGQPVRCHCKHLGTEHAPTPPYLCKRRECMKCAGYKTSFTCDCGLPAHQHETLVETGEEREARGHPVGQSVPYKAMGGITGFSSLAAGYARLDPSGRGAPSAEFLDQEITGDDNPFLRAHVGGIKEHKMRMGDMQAALKDSEERQSQMRRPGESELDYYERRYQEKQKRAAAAPARPAVSGNEAPAKVGQRKQLVSTVKTAWWPELFLYCNQNQPAEVLGAFMHAFSYLLLGWALVGGVAHGCTLEAENIYVYDYTPAGTVVMPVIVKSPDTLDHAATSIDTQNAGMPLEVLSNNSLLLKSPMTGVKVLRITCGDGEKKLLIVNMIDTDNNAPVWDSWNYTYSVRETEPVPYELKVKPKATDEPDKNSGQRLEYSILPSEYSSYFSLLNPSQSVMNISLIKQLDYETVQQVVLILKVSDYNTTGQKVFEVNTTLTVNIINEDDTNPVWLNCTAGAPSGVCYVRELLSNSTSGTLISPPIKAVDGDIGLNAAIFYTIVSQSPSNIVNIDNATGALSLITNLPDSERYSIVLFATQANNGDRKTNTELQLNIVAASYTPPVFDSTLYNVTVMENNPQGLVVVVKTIDHLRRSVTYHLSGFLDVFSIGASTGELRAIKSLDYESKSSYTLNVSASDGTGWGFTTVLVLVGNDNEYNPTFDSAEYTFAAAKRENGLEVGRVSAVDGDGSTEAVRVDAKLGIITINTIPANLAEKSYRFSVTASDGSRTSSVTVIVNFDSALINVANASVSTIPLIVLGCVFAALLSEAGGLRDRPPDGSELPDSYDYHDMNEFGGTSLQDNPLDGYNNYMFGDQAGSDVGSFNRERDQGELFVSNGVYQLGSANDYYSSMTNGSIHTVSGEGSLVGSQRTLVHSSRPRQLHAGSNLNVVQVENAVDAASDLPNSQGDQLGRN</sequence>
<dbReference type="Proteomes" id="UP000095280">
    <property type="component" value="Unplaced"/>
</dbReference>
<organism evidence="9 10">
    <name type="scientific">Macrostomum lignano</name>
    <dbReference type="NCBI Taxonomy" id="282301"/>
    <lineage>
        <taxon>Eukaryota</taxon>
        <taxon>Metazoa</taxon>
        <taxon>Spiralia</taxon>
        <taxon>Lophotrochozoa</taxon>
        <taxon>Platyhelminthes</taxon>
        <taxon>Rhabditophora</taxon>
        <taxon>Macrostomorpha</taxon>
        <taxon>Macrostomida</taxon>
        <taxon>Macrostomidae</taxon>
        <taxon>Macrostomum</taxon>
    </lineage>
</organism>
<feature type="domain" description="Cadherin" evidence="8">
    <location>
        <begin position="1906"/>
        <end position="2001"/>
    </location>
</feature>
<feature type="compositionally biased region" description="Acidic residues" evidence="6">
    <location>
        <begin position="419"/>
        <end position="435"/>
    </location>
</feature>
<keyword evidence="9" id="KW-1185">Reference proteome</keyword>
<comment type="similarity">
    <text evidence="1">Belongs to the FAM221 family.</text>
</comment>
<dbReference type="PROSITE" id="PS00028">
    <property type="entry name" value="ZINC_FINGER_C2H2_1"/>
    <property type="match status" value="1"/>
</dbReference>
<feature type="domain" description="C2H2-type" evidence="7">
    <location>
        <begin position="1137"/>
        <end position="1168"/>
    </location>
</feature>
<feature type="compositionally biased region" description="Basic and acidic residues" evidence="6">
    <location>
        <begin position="83"/>
        <end position="99"/>
    </location>
</feature>
<feature type="domain" description="Cadherin" evidence="8">
    <location>
        <begin position="1681"/>
        <end position="1793"/>
    </location>
</feature>
<keyword evidence="3" id="KW-0479">Metal-binding</keyword>
<evidence type="ECO:0000313" key="10">
    <source>
        <dbReference type="WBParaSite" id="maker-uti_cns_0049072-snap-gene-0.1-mRNA-1"/>
    </source>
</evidence>
<dbReference type="Pfam" id="PF00028">
    <property type="entry name" value="Cadherin"/>
    <property type="match status" value="1"/>
</dbReference>
<dbReference type="PROSITE" id="PS50157">
    <property type="entry name" value="ZINC_FINGER_C2H2_2"/>
    <property type="match status" value="1"/>
</dbReference>
<evidence type="ECO:0000256" key="4">
    <source>
        <dbReference type="PROSITE-ProRule" id="PRU00043"/>
    </source>
</evidence>
<dbReference type="PRINTS" id="PR00205">
    <property type="entry name" value="CADHERIN"/>
</dbReference>
<dbReference type="Pfam" id="PF14753">
    <property type="entry name" value="FAM221"/>
    <property type="match status" value="1"/>
</dbReference>
<feature type="region of interest" description="Disordered" evidence="6">
    <location>
        <begin position="1091"/>
        <end position="1129"/>
    </location>
</feature>
<dbReference type="Gene3D" id="2.60.40.60">
    <property type="entry name" value="Cadherins"/>
    <property type="match status" value="3"/>
</dbReference>
<dbReference type="WBParaSite" id="maker-uti_cns_0049072-snap-gene-0.1-mRNA-1">
    <property type="protein sequence ID" value="maker-uti_cns_0049072-snap-gene-0.1-mRNA-1"/>
    <property type="gene ID" value="maker-uti_cns_0049072-snap-gene-0.1"/>
</dbReference>
<feature type="compositionally biased region" description="Low complexity" evidence="6">
    <location>
        <begin position="100"/>
        <end position="112"/>
    </location>
</feature>
<keyword evidence="3" id="KW-0863">Zinc-finger</keyword>
<feature type="domain" description="Cadherin" evidence="8">
    <location>
        <begin position="1809"/>
        <end position="1905"/>
    </location>
</feature>
<dbReference type="PROSITE" id="PS50268">
    <property type="entry name" value="CADHERIN_2"/>
    <property type="match status" value="3"/>
</dbReference>
<dbReference type="GO" id="GO:0005509">
    <property type="term" value="F:calcium ion binding"/>
    <property type="evidence" value="ECO:0007669"/>
    <property type="project" value="UniProtKB-UniRule"/>
</dbReference>
<keyword evidence="4" id="KW-0106">Calcium</keyword>
<dbReference type="PANTHER" id="PTHR31214:SF2">
    <property type="entry name" value="PROTEIN FAM221A"/>
    <property type="match status" value="1"/>
</dbReference>
<feature type="compositionally biased region" description="Acidic residues" evidence="6">
    <location>
        <begin position="8"/>
        <end position="42"/>
    </location>
</feature>
<protein>
    <recommendedName>
        <fullName evidence="2">Protein FAM221A</fullName>
    </recommendedName>
</protein>
<feature type="compositionally biased region" description="Basic and acidic residues" evidence="6">
    <location>
        <begin position="480"/>
        <end position="503"/>
    </location>
</feature>
<feature type="region of interest" description="Disordered" evidence="6">
    <location>
        <begin position="419"/>
        <end position="522"/>
    </location>
</feature>
<evidence type="ECO:0000256" key="5">
    <source>
        <dbReference type="SAM" id="Coils"/>
    </source>
</evidence>
<proteinExistence type="inferred from homology"/>
<feature type="compositionally biased region" description="Basic and acidic residues" evidence="6">
    <location>
        <begin position="1091"/>
        <end position="1108"/>
    </location>
</feature>
<dbReference type="SUPFAM" id="SSF49313">
    <property type="entry name" value="Cadherin-like"/>
    <property type="match status" value="4"/>
</dbReference>
<keyword evidence="5" id="KW-0175">Coiled coil</keyword>
<accession>A0A1I8JLQ0</accession>
<dbReference type="GO" id="GO:0008270">
    <property type="term" value="F:zinc ion binding"/>
    <property type="evidence" value="ECO:0007669"/>
    <property type="project" value="UniProtKB-KW"/>
</dbReference>